<evidence type="ECO:0000259" key="1">
    <source>
        <dbReference type="Pfam" id="PF03412"/>
    </source>
</evidence>
<dbReference type="AlphaFoldDB" id="A0A0W0XCM6"/>
<evidence type="ECO:0000313" key="3">
    <source>
        <dbReference type="Proteomes" id="UP000054858"/>
    </source>
</evidence>
<comment type="caution">
    <text evidence="2">The sequence shown here is derived from an EMBL/GenBank/DDBJ whole genome shotgun (WGS) entry which is preliminary data.</text>
</comment>
<evidence type="ECO:0000313" key="2">
    <source>
        <dbReference type="EMBL" id="KTD42325.1"/>
    </source>
</evidence>
<sequence>MNFNKKICFERSYKLPIILQDEIAECGYACLVMISNFWGHDLDLQAIRKIKKISNRGITLLELKYLFEDLGFIVRALKVPLDEFHMIRCPAILHWNMNHFVVLKKVKKKLYYNSRSSNWS</sequence>
<dbReference type="Proteomes" id="UP000054858">
    <property type="component" value="Unassembled WGS sequence"/>
</dbReference>
<dbReference type="GO" id="GO:0008233">
    <property type="term" value="F:peptidase activity"/>
    <property type="evidence" value="ECO:0007669"/>
    <property type="project" value="InterPro"/>
</dbReference>
<dbReference type="Pfam" id="PF03412">
    <property type="entry name" value="Peptidase_C39"/>
    <property type="match status" value="1"/>
</dbReference>
<feature type="domain" description="Peptidase C39" evidence="1">
    <location>
        <begin position="15"/>
        <end position="111"/>
    </location>
</feature>
<dbReference type="GO" id="GO:0016020">
    <property type="term" value="C:membrane"/>
    <property type="evidence" value="ECO:0007669"/>
    <property type="project" value="InterPro"/>
</dbReference>
<dbReference type="InterPro" id="IPR005074">
    <property type="entry name" value="Peptidase_C39"/>
</dbReference>
<dbReference type="RefSeq" id="WP_052335870.1">
    <property type="nucleotide sequence ID" value="NZ_KV441805.1"/>
</dbReference>
<protein>
    <submittedName>
        <fullName evidence="2">ABC transporter</fullName>
    </submittedName>
</protein>
<accession>A0A0W0XCM6</accession>
<gene>
    <name evidence="2" type="ORF">Loak_0751</name>
</gene>
<reference evidence="2 3" key="1">
    <citation type="submission" date="2015-11" db="EMBL/GenBank/DDBJ databases">
        <title>Genomic analysis of 38 Legionella species identifies large and diverse effector repertoires.</title>
        <authorList>
            <person name="Burstein D."/>
            <person name="Amaro F."/>
            <person name="Zusman T."/>
            <person name="Lifshitz Z."/>
            <person name="Cohen O."/>
            <person name="Gilbert J.A."/>
            <person name="Pupko T."/>
            <person name="Shuman H.A."/>
            <person name="Segal G."/>
        </authorList>
    </citation>
    <scope>NUCLEOTIDE SEQUENCE [LARGE SCALE GENOMIC DNA]</scope>
    <source>
        <strain evidence="2 3">Oak Ridge-10</strain>
    </source>
</reference>
<dbReference type="GO" id="GO:0005524">
    <property type="term" value="F:ATP binding"/>
    <property type="evidence" value="ECO:0007669"/>
    <property type="project" value="InterPro"/>
</dbReference>
<organism evidence="2 3">
    <name type="scientific">Legionella oakridgensis</name>
    <dbReference type="NCBI Taxonomy" id="29423"/>
    <lineage>
        <taxon>Bacteria</taxon>
        <taxon>Pseudomonadati</taxon>
        <taxon>Pseudomonadota</taxon>
        <taxon>Gammaproteobacteria</taxon>
        <taxon>Legionellales</taxon>
        <taxon>Legionellaceae</taxon>
        <taxon>Legionella</taxon>
    </lineage>
</organism>
<proteinExistence type="predicted"/>
<dbReference type="PATRIC" id="fig|29423.5.peg.782"/>
<dbReference type="GO" id="GO:0006508">
    <property type="term" value="P:proteolysis"/>
    <property type="evidence" value="ECO:0007669"/>
    <property type="project" value="InterPro"/>
</dbReference>
<dbReference type="Gene3D" id="3.90.70.10">
    <property type="entry name" value="Cysteine proteinases"/>
    <property type="match status" value="1"/>
</dbReference>
<name>A0A0W0XCM6_9GAMM</name>
<dbReference type="EMBL" id="LNYP01000010">
    <property type="protein sequence ID" value="KTD42325.1"/>
    <property type="molecule type" value="Genomic_DNA"/>
</dbReference>